<dbReference type="InterPro" id="IPR024072">
    <property type="entry name" value="DHFR-like_dom_sf"/>
</dbReference>
<dbReference type="GO" id="GO:0004146">
    <property type="term" value="F:dihydrofolate reductase activity"/>
    <property type="evidence" value="ECO:0007669"/>
    <property type="project" value="UniProtKB-EC"/>
</dbReference>
<dbReference type="EC" id="1.5.1.3" evidence="3"/>
<dbReference type="CDD" id="cd00209">
    <property type="entry name" value="DHFR"/>
    <property type="match status" value="1"/>
</dbReference>
<dbReference type="GO" id="GO:0050661">
    <property type="term" value="F:NADP binding"/>
    <property type="evidence" value="ECO:0007669"/>
    <property type="project" value="InterPro"/>
</dbReference>
<dbReference type="PANTHER" id="PTHR48069:SF3">
    <property type="entry name" value="DIHYDROFOLATE REDUCTASE"/>
    <property type="match status" value="1"/>
</dbReference>
<dbReference type="GO" id="GO:0046655">
    <property type="term" value="P:folic acid metabolic process"/>
    <property type="evidence" value="ECO:0007669"/>
    <property type="project" value="TreeGrafter"/>
</dbReference>
<dbReference type="RefSeq" id="WP_100510029.1">
    <property type="nucleotide sequence ID" value="NZ_PEBI01000001.1"/>
</dbReference>
<dbReference type="GO" id="GO:0016301">
    <property type="term" value="F:kinase activity"/>
    <property type="evidence" value="ECO:0007669"/>
    <property type="project" value="UniProtKB-KW"/>
</dbReference>
<dbReference type="GO" id="GO:0006730">
    <property type="term" value="P:one-carbon metabolic process"/>
    <property type="evidence" value="ECO:0007669"/>
    <property type="project" value="UniProtKB-KW"/>
</dbReference>
<keyword evidence="11" id="KW-1185">Reference proteome</keyword>
<evidence type="ECO:0000256" key="4">
    <source>
        <dbReference type="ARBA" id="ARBA00022563"/>
    </source>
</evidence>
<dbReference type="Gene3D" id="3.40.430.10">
    <property type="entry name" value="Dihydrofolate Reductase, subunit A"/>
    <property type="match status" value="1"/>
</dbReference>
<evidence type="ECO:0000256" key="3">
    <source>
        <dbReference type="ARBA" id="ARBA00012856"/>
    </source>
</evidence>
<dbReference type="OrthoDB" id="9804315at2"/>
<dbReference type="PRINTS" id="PR00070">
    <property type="entry name" value="DHFR"/>
</dbReference>
<dbReference type="InterPro" id="IPR001796">
    <property type="entry name" value="DHFR_dom"/>
</dbReference>
<dbReference type="InterPro" id="IPR017925">
    <property type="entry name" value="DHFR_CS"/>
</dbReference>
<dbReference type="Proteomes" id="UP000229095">
    <property type="component" value="Unassembled WGS sequence"/>
</dbReference>
<accession>A0A2M9HAP0</accession>
<dbReference type="GO" id="GO:0046452">
    <property type="term" value="P:dihydrofolate metabolic process"/>
    <property type="evidence" value="ECO:0007669"/>
    <property type="project" value="TreeGrafter"/>
</dbReference>
<feature type="domain" description="DHFR" evidence="9">
    <location>
        <begin position="39"/>
        <end position="220"/>
    </location>
</feature>
<comment type="similarity">
    <text evidence="2 7">Belongs to the dihydrofolate reductase family.</text>
</comment>
<name>A0A2M9HAP0_9BIFI</name>
<evidence type="ECO:0000256" key="7">
    <source>
        <dbReference type="RuleBase" id="RU004474"/>
    </source>
</evidence>
<keyword evidence="6" id="KW-0560">Oxidoreductase</keyword>
<evidence type="ECO:0000256" key="2">
    <source>
        <dbReference type="ARBA" id="ARBA00009539"/>
    </source>
</evidence>
<dbReference type="GO" id="GO:0005829">
    <property type="term" value="C:cytosol"/>
    <property type="evidence" value="ECO:0007669"/>
    <property type="project" value="TreeGrafter"/>
</dbReference>
<keyword evidence="10" id="KW-0418">Kinase</keyword>
<evidence type="ECO:0000256" key="5">
    <source>
        <dbReference type="ARBA" id="ARBA00022857"/>
    </source>
</evidence>
<dbReference type="PROSITE" id="PS51330">
    <property type="entry name" value="DHFR_2"/>
    <property type="match status" value="1"/>
</dbReference>
<dbReference type="PANTHER" id="PTHR48069">
    <property type="entry name" value="DIHYDROFOLATE REDUCTASE"/>
    <property type="match status" value="1"/>
</dbReference>
<evidence type="ECO:0000313" key="10">
    <source>
        <dbReference type="EMBL" id="PJM73883.1"/>
    </source>
</evidence>
<protein>
    <recommendedName>
        <fullName evidence="3">dihydrofolate reductase</fullName>
        <ecNumber evidence="3">1.5.1.3</ecNumber>
    </recommendedName>
</protein>
<dbReference type="PROSITE" id="PS00075">
    <property type="entry name" value="DHFR_1"/>
    <property type="match status" value="1"/>
</dbReference>
<evidence type="ECO:0000256" key="1">
    <source>
        <dbReference type="ARBA" id="ARBA00004903"/>
    </source>
</evidence>
<organism evidence="10 11">
    <name type="scientific">Bifidobacterium primatium</name>
    <dbReference type="NCBI Taxonomy" id="2045438"/>
    <lineage>
        <taxon>Bacteria</taxon>
        <taxon>Bacillati</taxon>
        <taxon>Actinomycetota</taxon>
        <taxon>Actinomycetes</taxon>
        <taxon>Bifidobacteriales</taxon>
        <taxon>Bifidobacteriaceae</taxon>
        <taxon>Bifidobacterium</taxon>
    </lineage>
</organism>
<comment type="caution">
    <text evidence="10">The sequence shown here is derived from an EMBL/GenBank/DDBJ whole genome shotgun (WGS) entry which is preliminary data.</text>
</comment>
<evidence type="ECO:0000313" key="11">
    <source>
        <dbReference type="Proteomes" id="UP000229095"/>
    </source>
</evidence>
<dbReference type="SUPFAM" id="SSF53597">
    <property type="entry name" value="Dihydrofolate reductase-like"/>
    <property type="match status" value="1"/>
</dbReference>
<evidence type="ECO:0000256" key="6">
    <source>
        <dbReference type="ARBA" id="ARBA00023002"/>
    </source>
</evidence>
<dbReference type="Pfam" id="PF00186">
    <property type="entry name" value="DHFR_1"/>
    <property type="match status" value="1"/>
</dbReference>
<gene>
    <name evidence="10" type="ORF">CS006_01575</name>
</gene>
<keyword evidence="5" id="KW-0521">NADP</keyword>
<evidence type="ECO:0000259" key="9">
    <source>
        <dbReference type="PROSITE" id="PS51330"/>
    </source>
</evidence>
<dbReference type="GO" id="GO:0046654">
    <property type="term" value="P:tetrahydrofolate biosynthetic process"/>
    <property type="evidence" value="ECO:0007669"/>
    <property type="project" value="UniProtKB-UniPathway"/>
</dbReference>
<sequence length="222" mass="25233">MEHDSSRSGYHEPKPGSAGRYEEELANEDLHDDGLRPIRVNLIWAQARSKDGREGAIGFEGGMPWHLSEDLKRFKDLTISHPVIMGRRTWESLGEKYRPLPNRDNIVISHDDRYRAAGATVMDNLEDALDLARQESIPDDGIERNELWVIGGAQIFKEALPFASKAYVTEIDAEFDADTFAPPLKDYVEAGLWEVAGQTGWMKPAKAEGIRRYRFVNYERKS</sequence>
<comment type="pathway">
    <text evidence="1">Cofactor biosynthesis; tetrahydrofolate biosynthesis; 5,6,7,8-tetrahydrofolate from 7,8-dihydrofolate: step 1/1.</text>
</comment>
<feature type="region of interest" description="Disordered" evidence="8">
    <location>
        <begin position="1"/>
        <end position="23"/>
    </location>
</feature>
<keyword evidence="4" id="KW-0554">One-carbon metabolism</keyword>
<reference evidence="10 11" key="1">
    <citation type="submission" date="2017-10" db="EMBL/GenBank/DDBJ databases">
        <title>Draft genome sequences of strains TRE 1, TRE 9, TRE H and TRI 7, isolated from tamarins, belonging to four potential novel Bifidobacterium species.</title>
        <authorList>
            <person name="Mattarelli P."/>
            <person name="Modesto M."/>
            <person name="Puglisi E."/>
            <person name="Morelli L."/>
            <person name="Spezio C."/>
            <person name="Bonetti A."/>
            <person name="Sandri C."/>
        </authorList>
    </citation>
    <scope>NUCLEOTIDE SEQUENCE [LARGE SCALE GENOMIC DNA]</scope>
    <source>
        <strain evidence="11">TRE1</strain>
    </source>
</reference>
<proteinExistence type="inferred from homology"/>
<dbReference type="InterPro" id="IPR012259">
    <property type="entry name" value="DHFR"/>
</dbReference>
<dbReference type="EMBL" id="PEBI01000001">
    <property type="protein sequence ID" value="PJM73883.1"/>
    <property type="molecule type" value="Genomic_DNA"/>
</dbReference>
<evidence type="ECO:0000256" key="8">
    <source>
        <dbReference type="SAM" id="MobiDB-lite"/>
    </source>
</evidence>
<dbReference type="UniPathway" id="UPA00077">
    <property type="reaction ID" value="UER00158"/>
</dbReference>
<keyword evidence="10" id="KW-0808">Transferase</keyword>
<dbReference type="AlphaFoldDB" id="A0A2M9HAP0"/>